<evidence type="ECO:0000313" key="2">
    <source>
        <dbReference type="EMBL" id="GAA4196809.1"/>
    </source>
</evidence>
<reference evidence="3" key="1">
    <citation type="journal article" date="2019" name="Int. J. Syst. Evol. Microbiol.">
        <title>The Global Catalogue of Microorganisms (GCM) 10K type strain sequencing project: providing services to taxonomists for standard genome sequencing and annotation.</title>
        <authorList>
            <consortium name="The Broad Institute Genomics Platform"/>
            <consortium name="The Broad Institute Genome Sequencing Center for Infectious Disease"/>
            <person name="Wu L."/>
            <person name="Ma J."/>
        </authorList>
    </citation>
    <scope>NUCLEOTIDE SEQUENCE [LARGE SCALE GENOMIC DNA]</scope>
    <source>
        <strain evidence="3">JCM 17626</strain>
    </source>
</reference>
<keyword evidence="1" id="KW-1133">Transmembrane helix</keyword>
<dbReference type="EMBL" id="BAABBY010000001">
    <property type="protein sequence ID" value="GAA4196809.1"/>
    <property type="molecule type" value="Genomic_DNA"/>
</dbReference>
<dbReference type="Proteomes" id="UP001501772">
    <property type="component" value="Unassembled WGS sequence"/>
</dbReference>
<gene>
    <name evidence="2" type="ORF">GCM10022289_03080</name>
</gene>
<keyword evidence="3" id="KW-1185">Reference proteome</keyword>
<name>A0ABP8B2W4_9SPHI</name>
<feature type="transmembrane region" description="Helical" evidence="1">
    <location>
        <begin position="21"/>
        <end position="45"/>
    </location>
</feature>
<sequence length="196" mass="22394">MVFPENEFQAKQSERAEKATFFSKLVGYLLYAITALGIIALTVTILFSNKTDTSLKILPAIFATCLLFFLFRTFFKQLAQAKENKITAVLVDQQGFHHVEDFKTVKSITFDALRPNPGKKYDVDLSDGDDVSIELLVYHRIDVANEIVCKAITFETPFSIKNGEELKKHFIKGIMVFRPDLRIAPRVLDFFDMKDQ</sequence>
<accession>A0ABP8B2W4</accession>
<keyword evidence="1" id="KW-0472">Membrane</keyword>
<organism evidence="2 3">
    <name type="scientific">Pedobacter jeongneungensis</name>
    <dbReference type="NCBI Taxonomy" id="947309"/>
    <lineage>
        <taxon>Bacteria</taxon>
        <taxon>Pseudomonadati</taxon>
        <taxon>Bacteroidota</taxon>
        <taxon>Sphingobacteriia</taxon>
        <taxon>Sphingobacteriales</taxon>
        <taxon>Sphingobacteriaceae</taxon>
        <taxon>Pedobacter</taxon>
    </lineage>
</organism>
<comment type="caution">
    <text evidence="2">The sequence shown here is derived from an EMBL/GenBank/DDBJ whole genome shotgun (WGS) entry which is preliminary data.</text>
</comment>
<evidence type="ECO:0000256" key="1">
    <source>
        <dbReference type="SAM" id="Phobius"/>
    </source>
</evidence>
<dbReference type="RefSeq" id="WP_344848795.1">
    <property type="nucleotide sequence ID" value="NZ_BAABBY010000001.1"/>
</dbReference>
<feature type="transmembrane region" description="Helical" evidence="1">
    <location>
        <begin position="57"/>
        <end position="75"/>
    </location>
</feature>
<proteinExistence type="predicted"/>
<protein>
    <submittedName>
        <fullName evidence="2">Uncharacterized protein</fullName>
    </submittedName>
</protein>
<keyword evidence="1" id="KW-0812">Transmembrane</keyword>
<evidence type="ECO:0000313" key="3">
    <source>
        <dbReference type="Proteomes" id="UP001501772"/>
    </source>
</evidence>